<dbReference type="EMBL" id="NSIT01000219">
    <property type="protein sequence ID" value="PJE78259.1"/>
    <property type="molecule type" value="Genomic_DNA"/>
</dbReference>
<dbReference type="AlphaFoldDB" id="A0A2H9T4X7"/>
<accession>A0A2H9T4X7</accession>
<reference evidence="1" key="1">
    <citation type="journal article" date="2017" name="Appl. Environ. Microbiol.">
        <title>Molecular characterization of an Endozoicomonas-like organism causing infection in king scallop Pecten maximus L.</title>
        <authorList>
            <person name="Cano I."/>
            <person name="van Aerle R."/>
            <person name="Ross S."/>
            <person name="Verner-Jeffreys D.W."/>
            <person name="Paley R.K."/>
            <person name="Rimmer G."/>
            <person name="Ryder D."/>
            <person name="Hooper P."/>
            <person name="Stone D."/>
            <person name="Feist S.W."/>
        </authorList>
    </citation>
    <scope>NUCLEOTIDE SEQUENCE</scope>
</reference>
<protein>
    <submittedName>
        <fullName evidence="1">Uncharacterized protein</fullName>
    </submittedName>
</protein>
<comment type="caution">
    <text evidence="1">The sequence shown here is derived from an EMBL/GenBank/DDBJ whole genome shotgun (WGS) entry which is preliminary data.</text>
</comment>
<organism evidence="1">
    <name type="scientific">invertebrate metagenome</name>
    <dbReference type="NCBI Taxonomy" id="1711999"/>
    <lineage>
        <taxon>unclassified sequences</taxon>
        <taxon>metagenomes</taxon>
        <taxon>organismal metagenomes</taxon>
    </lineage>
</organism>
<gene>
    <name evidence="1" type="ORF">CI610_02803</name>
</gene>
<sequence>MSGSEVALFKFLQIRDVSGNADIPVSKPSDNPEIKDCTKFLSGWFSSSLSSAAILIGVDALKSWRLAFCHCLADSLVLCVLADLIEDFLM</sequence>
<evidence type="ECO:0000313" key="1">
    <source>
        <dbReference type="EMBL" id="PJE78259.1"/>
    </source>
</evidence>
<proteinExistence type="predicted"/>
<name>A0A2H9T4X7_9ZZZZ</name>